<evidence type="ECO:0000256" key="1">
    <source>
        <dbReference type="SAM" id="MobiDB-lite"/>
    </source>
</evidence>
<dbReference type="PANTHER" id="PTHR43798:SF33">
    <property type="entry name" value="HYDROLASE, PUTATIVE (AFU_ORTHOLOGUE AFUA_2G14860)-RELATED"/>
    <property type="match status" value="1"/>
</dbReference>
<dbReference type="Proteomes" id="UP000320085">
    <property type="component" value="Unassembled WGS sequence"/>
</dbReference>
<organism evidence="3 4">
    <name type="scientific">Humibacillus xanthopallidus</name>
    <dbReference type="NCBI Taxonomy" id="412689"/>
    <lineage>
        <taxon>Bacteria</taxon>
        <taxon>Bacillati</taxon>
        <taxon>Actinomycetota</taxon>
        <taxon>Actinomycetes</taxon>
        <taxon>Micrococcales</taxon>
        <taxon>Intrasporangiaceae</taxon>
        <taxon>Humibacillus</taxon>
    </lineage>
</organism>
<dbReference type="InterPro" id="IPR000073">
    <property type="entry name" value="AB_hydrolase_1"/>
</dbReference>
<dbReference type="EMBL" id="VFQF01000001">
    <property type="protein sequence ID" value="TQN47420.1"/>
    <property type="molecule type" value="Genomic_DNA"/>
</dbReference>
<feature type="region of interest" description="Disordered" evidence="1">
    <location>
        <begin position="1"/>
        <end position="35"/>
    </location>
</feature>
<dbReference type="Pfam" id="PF00561">
    <property type="entry name" value="Abhydrolase_1"/>
    <property type="match status" value="1"/>
</dbReference>
<proteinExistence type="predicted"/>
<evidence type="ECO:0000259" key="2">
    <source>
        <dbReference type="Pfam" id="PF00561"/>
    </source>
</evidence>
<gene>
    <name evidence="3" type="ORF">FHX52_0517</name>
</gene>
<dbReference type="SUPFAM" id="SSF53474">
    <property type="entry name" value="alpha/beta-Hydrolases"/>
    <property type="match status" value="1"/>
</dbReference>
<protein>
    <submittedName>
        <fullName evidence="3">Pimeloyl-ACP methyl ester carboxylesterase</fullName>
    </submittedName>
</protein>
<feature type="compositionally biased region" description="Low complexity" evidence="1">
    <location>
        <begin position="60"/>
        <end position="78"/>
    </location>
</feature>
<comment type="caution">
    <text evidence="3">The sequence shown here is derived from an EMBL/GenBank/DDBJ whole genome shotgun (WGS) entry which is preliminary data.</text>
</comment>
<dbReference type="PANTHER" id="PTHR43798">
    <property type="entry name" value="MONOACYLGLYCEROL LIPASE"/>
    <property type="match status" value="1"/>
</dbReference>
<dbReference type="Gene3D" id="3.40.50.1820">
    <property type="entry name" value="alpha/beta hydrolase"/>
    <property type="match status" value="1"/>
</dbReference>
<feature type="domain" description="AB hydrolase-1" evidence="2">
    <location>
        <begin position="115"/>
        <end position="230"/>
    </location>
</feature>
<sequence>MRPTRSTSQLSEVRLPRTLWAKPHGGTTPRPHRRPGGAVLVVAALVLGACTTASSGDPNRASGAAGTAATAPRGASTTVEPERDVVVAGHHVKARCAGSGPSVILVTDYARSMDDVWQEIQSRLAAQGRVCAYDRLGVGRSDAAPDRQTFTSMAGDLEGVISALGLTRPVVVMGHALGGPIALSWASKHQADARALVLFDPMPPGYLGPKGSLVKALPPPDPGDPELSNVWRDVERFNDQRTNKESLDPESWTAYERLPAMSVPLYILLEAWPQQWPAAVDAKKVDATWRGLQRGLLALSTPSEQVSVPTQDAWPTVIENTLRRALMS</sequence>
<dbReference type="GO" id="GO:0003824">
    <property type="term" value="F:catalytic activity"/>
    <property type="evidence" value="ECO:0007669"/>
    <property type="project" value="UniProtKB-ARBA"/>
</dbReference>
<dbReference type="AlphaFoldDB" id="A0A543PTN1"/>
<dbReference type="GO" id="GO:0016020">
    <property type="term" value="C:membrane"/>
    <property type="evidence" value="ECO:0007669"/>
    <property type="project" value="TreeGrafter"/>
</dbReference>
<feature type="compositionally biased region" description="Polar residues" evidence="1">
    <location>
        <begin position="1"/>
        <end position="11"/>
    </location>
</feature>
<name>A0A543PTN1_9MICO</name>
<evidence type="ECO:0000313" key="4">
    <source>
        <dbReference type="Proteomes" id="UP000320085"/>
    </source>
</evidence>
<dbReference type="InterPro" id="IPR050266">
    <property type="entry name" value="AB_hydrolase_sf"/>
</dbReference>
<feature type="region of interest" description="Disordered" evidence="1">
    <location>
        <begin position="54"/>
        <end position="80"/>
    </location>
</feature>
<evidence type="ECO:0000313" key="3">
    <source>
        <dbReference type="EMBL" id="TQN47420.1"/>
    </source>
</evidence>
<accession>A0A543PTN1</accession>
<dbReference type="InterPro" id="IPR029058">
    <property type="entry name" value="AB_hydrolase_fold"/>
</dbReference>
<reference evidence="3 4" key="1">
    <citation type="submission" date="2019-06" db="EMBL/GenBank/DDBJ databases">
        <title>Sequencing the genomes of 1000 actinobacteria strains.</title>
        <authorList>
            <person name="Klenk H.-P."/>
        </authorList>
    </citation>
    <scope>NUCLEOTIDE SEQUENCE [LARGE SCALE GENOMIC DNA]</scope>
    <source>
        <strain evidence="3 4">DSM 21776</strain>
    </source>
</reference>